<name>X1C8F2_9ZZZZ</name>
<gene>
    <name evidence="1" type="ORF">S01H4_48596</name>
</gene>
<evidence type="ECO:0000313" key="1">
    <source>
        <dbReference type="EMBL" id="GAG92683.1"/>
    </source>
</evidence>
<protein>
    <submittedName>
        <fullName evidence="1">Uncharacterized protein</fullName>
    </submittedName>
</protein>
<dbReference type="AlphaFoldDB" id="X1C8F2"/>
<comment type="caution">
    <text evidence="1">The sequence shown here is derived from an EMBL/GenBank/DDBJ whole genome shotgun (WGS) entry which is preliminary data.</text>
</comment>
<sequence>MKGLPITPRQALEMLRRNEAVAEIIQAMDIAGMNPPQMDWRLIEAYYE</sequence>
<feature type="non-terminal residue" evidence="1">
    <location>
        <position position="48"/>
    </location>
</feature>
<proteinExistence type="predicted"/>
<reference evidence="1" key="1">
    <citation type="journal article" date="2014" name="Front. Microbiol.">
        <title>High frequency of phylogenetically diverse reductive dehalogenase-homologous genes in deep subseafloor sedimentary metagenomes.</title>
        <authorList>
            <person name="Kawai M."/>
            <person name="Futagami T."/>
            <person name="Toyoda A."/>
            <person name="Takaki Y."/>
            <person name="Nishi S."/>
            <person name="Hori S."/>
            <person name="Arai W."/>
            <person name="Tsubouchi T."/>
            <person name="Morono Y."/>
            <person name="Uchiyama I."/>
            <person name="Ito T."/>
            <person name="Fujiyama A."/>
            <person name="Inagaki F."/>
            <person name="Takami H."/>
        </authorList>
    </citation>
    <scope>NUCLEOTIDE SEQUENCE</scope>
    <source>
        <strain evidence="1">Expedition CK06-06</strain>
    </source>
</reference>
<organism evidence="1">
    <name type="scientific">marine sediment metagenome</name>
    <dbReference type="NCBI Taxonomy" id="412755"/>
    <lineage>
        <taxon>unclassified sequences</taxon>
        <taxon>metagenomes</taxon>
        <taxon>ecological metagenomes</taxon>
    </lineage>
</organism>
<accession>X1C8F2</accession>
<dbReference type="EMBL" id="BART01027408">
    <property type="protein sequence ID" value="GAG92683.1"/>
    <property type="molecule type" value="Genomic_DNA"/>
</dbReference>